<reference evidence="4 5" key="1">
    <citation type="submission" date="2017-09" db="EMBL/GenBank/DDBJ databases">
        <title>Large-scale bioinformatics analysis of Bacillus genomes uncovers conserved roles of natural products in bacterial physiology.</title>
        <authorList>
            <consortium name="Agbiome Team Llc"/>
            <person name="Bleich R.M."/>
            <person name="Grubbs K.J."/>
            <person name="Santa Maria K.C."/>
            <person name="Allen S.E."/>
            <person name="Farag S."/>
            <person name="Shank E.A."/>
            <person name="Bowers A."/>
        </authorList>
    </citation>
    <scope>NUCLEOTIDE SEQUENCE [LARGE SCALE GENOMIC DNA]</scope>
    <source>
        <strain evidence="4 5">AFS095574</strain>
    </source>
</reference>
<evidence type="ECO:0000256" key="2">
    <source>
        <dbReference type="SAM" id="SignalP"/>
    </source>
</evidence>
<sequence>MKRKLITTGLLAGAILSYSSSIYADTQKFPDVPKWAEQSVNYLVDKQVLRGYPDGIFGSNDSLDRASAATIMTKVLGIQIEFDAKPSFTDSQNHWATPYIAAAEKAGIIKGEGNGIFNPTGKVTRAAMATMLVNAYKLQSTANDNGQSKFEDLKGHWGEKYANILIDLKISSGTDNGWQPNRFITRAEAAQLTAKTDMLSREMNSELKEKDYTSTNTLLNQHQKLSGKVIEKTEDGLVVSGENSSVYAIVSSPEVLKDIKIGDTVTIYAPMFIGSIPGDPAIAKYAIVQKENEENVLKKQYKMHTGSVINKTKDTIEISSEGLTVSATVSSEVLQDIKIGDTVTIYGASFMSNMATGELSAKAPIIEKLASKTVTLNTSVDNTTSVESKSPNTNTTLSVHHEKEQALLNQHKKLSGKVTTKTENSLIISNGNSILDAMVASPEILKNIQIGDTVTIYAPIFIDGLVFGEPDTAKYAIVQKENEENVLKKQYKMHTGNVINKSKDTIEISSEGSTVSAIVSSEVLQDIKIGDTVTIYGASFMSNMATGELSAKAPIIEKLASKTVTPNTSLDLSKSISEFDKKEQNALNQHQKLSGKVIEKTESGLVVSGKNSSVYAIVSSPEVLKDTKVGDTVTIYAPMFIGSIPGDPATAKYAIVQKENEKNALKKQYKMHTGSVINKSKETVQISSEGLTVSATVSPEVLEDIQVGDTITIYGASFMSNMATGELSAKAPIIEKLAR</sequence>
<dbReference type="RefSeq" id="WP_097841326.1">
    <property type="nucleotide sequence ID" value="NZ_NVLX01000017.1"/>
</dbReference>
<accession>A0A2A7D793</accession>
<evidence type="ECO:0000259" key="3">
    <source>
        <dbReference type="PROSITE" id="PS51272"/>
    </source>
</evidence>
<evidence type="ECO:0000313" key="5">
    <source>
        <dbReference type="Proteomes" id="UP000220192"/>
    </source>
</evidence>
<protein>
    <submittedName>
        <fullName evidence="4">S-layer protein</fullName>
    </submittedName>
</protein>
<name>A0A2A7D793_BACAN</name>
<feature type="domain" description="SLH" evidence="3">
    <location>
        <begin position="23"/>
        <end position="82"/>
    </location>
</feature>
<dbReference type="InterPro" id="IPR051465">
    <property type="entry name" value="Cell_Envelope_Struct_Comp"/>
</dbReference>
<comment type="caution">
    <text evidence="4">The sequence shown here is derived from an EMBL/GenBank/DDBJ whole genome shotgun (WGS) entry which is preliminary data.</text>
</comment>
<feature type="signal peptide" evidence="2">
    <location>
        <begin position="1"/>
        <end position="24"/>
    </location>
</feature>
<dbReference type="Pfam" id="PF00395">
    <property type="entry name" value="SLH"/>
    <property type="match status" value="3"/>
</dbReference>
<feature type="domain" description="SLH" evidence="3">
    <location>
        <begin position="83"/>
        <end position="146"/>
    </location>
</feature>
<dbReference type="InterPro" id="IPR001119">
    <property type="entry name" value="SLH_dom"/>
</dbReference>
<feature type="chain" id="PRO_5012359972" evidence="2">
    <location>
        <begin position="25"/>
        <end position="739"/>
    </location>
</feature>
<evidence type="ECO:0000313" key="4">
    <source>
        <dbReference type="EMBL" id="PDZ15801.1"/>
    </source>
</evidence>
<dbReference type="Proteomes" id="UP000220192">
    <property type="component" value="Unassembled WGS sequence"/>
</dbReference>
<keyword evidence="1 2" id="KW-0732">Signal</keyword>
<dbReference type="PROSITE" id="PS51272">
    <property type="entry name" value="SLH"/>
    <property type="match status" value="3"/>
</dbReference>
<dbReference type="PANTHER" id="PTHR43308">
    <property type="entry name" value="OUTER MEMBRANE PROTEIN ALPHA-RELATED"/>
    <property type="match status" value="1"/>
</dbReference>
<gene>
    <name evidence="4" type="ORF">CON16_17270</name>
</gene>
<organism evidence="4 5">
    <name type="scientific">Bacillus anthracis</name>
    <name type="common">anthrax bacterium</name>
    <dbReference type="NCBI Taxonomy" id="1392"/>
    <lineage>
        <taxon>Bacteria</taxon>
        <taxon>Bacillati</taxon>
        <taxon>Bacillota</taxon>
        <taxon>Bacilli</taxon>
        <taxon>Bacillales</taxon>
        <taxon>Bacillaceae</taxon>
        <taxon>Bacillus</taxon>
        <taxon>Bacillus cereus group</taxon>
    </lineage>
</organism>
<dbReference type="PANTHER" id="PTHR43308:SF1">
    <property type="entry name" value="OUTER MEMBRANE PROTEIN ALPHA"/>
    <property type="match status" value="1"/>
</dbReference>
<proteinExistence type="predicted"/>
<feature type="domain" description="SLH" evidence="3">
    <location>
        <begin position="147"/>
        <end position="207"/>
    </location>
</feature>
<evidence type="ECO:0000256" key="1">
    <source>
        <dbReference type="ARBA" id="ARBA00022729"/>
    </source>
</evidence>
<dbReference type="AlphaFoldDB" id="A0A2A7D793"/>
<dbReference type="EMBL" id="NVLX01000017">
    <property type="protein sequence ID" value="PDZ15801.1"/>
    <property type="molecule type" value="Genomic_DNA"/>
</dbReference>